<feature type="transmembrane region" description="Helical" evidence="1">
    <location>
        <begin position="143"/>
        <end position="163"/>
    </location>
</feature>
<accession>A0A9D1ED59</accession>
<name>A0A9D1ED59_9FIRM</name>
<dbReference type="Gene3D" id="2.60.480.10">
    <property type="entry name" value="eubacterium ventriosum atcc domain"/>
    <property type="match status" value="1"/>
</dbReference>
<keyword evidence="1" id="KW-0812">Transmembrane</keyword>
<dbReference type="AlphaFoldDB" id="A0A9D1ED59"/>
<feature type="transmembrane region" description="Helical" evidence="1">
    <location>
        <begin position="98"/>
        <end position="119"/>
    </location>
</feature>
<proteinExistence type="predicted"/>
<sequence>MTETLYIKLEQNITVNEPMIVIGHIAQMWCKDKDVLSRCMALKLTNIPTQKGRYLYSVFDVVQLIQQNYPDVEVENLGETDFIVEYGLNQKGNKIWEWVRTLFISIIIFFGAAFAIMTFNNDVGVSDVFQKIYHLVTGAESNGFTAIEIGYSIGLPLGILVFYNHFSKKKVTSDPTPLEVEMRLYEQDLNTAIIKDAERRTGKGDEYRCG</sequence>
<reference evidence="3" key="2">
    <citation type="journal article" date="2021" name="PeerJ">
        <title>Extensive microbial diversity within the chicken gut microbiome revealed by metagenomics and culture.</title>
        <authorList>
            <person name="Gilroy R."/>
            <person name="Ravi A."/>
            <person name="Getino M."/>
            <person name="Pursley I."/>
            <person name="Horton D.L."/>
            <person name="Alikhan N.F."/>
            <person name="Baker D."/>
            <person name="Gharbi K."/>
            <person name="Hall N."/>
            <person name="Watson M."/>
            <person name="Adriaenssens E.M."/>
            <person name="Foster-Nyarko E."/>
            <person name="Jarju S."/>
            <person name="Secka A."/>
            <person name="Antonio M."/>
            <person name="Oren A."/>
            <person name="Chaudhuri R.R."/>
            <person name="La Ragione R."/>
            <person name="Hildebrand F."/>
            <person name="Pallen M.J."/>
        </authorList>
    </citation>
    <scope>NUCLEOTIDE SEQUENCE</scope>
    <source>
        <strain evidence="3">ChiW13-3771</strain>
    </source>
</reference>
<comment type="caution">
    <text evidence="3">The sequence shown here is derived from an EMBL/GenBank/DDBJ whole genome shotgun (WGS) entry which is preliminary data.</text>
</comment>
<evidence type="ECO:0000256" key="1">
    <source>
        <dbReference type="SAM" id="Phobius"/>
    </source>
</evidence>
<gene>
    <name evidence="3" type="ORF">IAC96_02260</name>
</gene>
<reference evidence="3" key="1">
    <citation type="submission" date="2020-10" db="EMBL/GenBank/DDBJ databases">
        <authorList>
            <person name="Gilroy R."/>
        </authorList>
    </citation>
    <scope>NUCLEOTIDE SEQUENCE</scope>
    <source>
        <strain evidence="3">ChiW13-3771</strain>
    </source>
</reference>
<evidence type="ECO:0000259" key="2">
    <source>
        <dbReference type="Pfam" id="PF12164"/>
    </source>
</evidence>
<dbReference type="InterPro" id="IPR021997">
    <property type="entry name" value="SporV_AA"/>
</dbReference>
<dbReference type="Pfam" id="PF12164">
    <property type="entry name" value="SporV_AA"/>
    <property type="match status" value="1"/>
</dbReference>
<keyword evidence="1" id="KW-0472">Membrane</keyword>
<evidence type="ECO:0000313" key="3">
    <source>
        <dbReference type="EMBL" id="HIR87753.1"/>
    </source>
</evidence>
<keyword evidence="1" id="KW-1133">Transmembrane helix</keyword>
<dbReference type="EMBL" id="DVHN01000023">
    <property type="protein sequence ID" value="HIR87753.1"/>
    <property type="molecule type" value="Genomic_DNA"/>
</dbReference>
<dbReference type="Proteomes" id="UP000824201">
    <property type="component" value="Unassembled WGS sequence"/>
</dbReference>
<dbReference type="InterPro" id="IPR038548">
    <property type="entry name" value="SporV_AA_N_sf"/>
</dbReference>
<evidence type="ECO:0000313" key="4">
    <source>
        <dbReference type="Proteomes" id="UP000824201"/>
    </source>
</evidence>
<feature type="domain" description="Stage V sporulation protein AA" evidence="2">
    <location>
        <begin position="3"/>
        <end position="87"/>
    </location>
</feature>
<protein>
    <submittedName>
        <fullName evidence="3">Stage V sporulation protein AA</fullName>
    </submittedName>
</protein>
<organism evidence="3 4">
    <name type="scientific">Candidatus Fimimorpha faecalis</name>
    <dbReference type="NCBI Taxonomy" id="2840824"/>
    <lineage>
        <taxon>Bacteria</taxon>
        <taxon>Bacillati</taxon>
        <taxon>Bacillota</taxon>
        <taxon>Clostridia</taxon>
        <taxon>Eubacteriales</taxon>
        <taxon>Candidatus Fimimorpha</taxon>
    </lineage>
</organism>